<dbReference type="GO" id="GO:0016747">
    <property type="term" value="F:acyltransferase activity, transferring groups other than amino-acyl groups"/>
    <property type="evidence" value="ECO:0007669"/>
    <property type="project" value="InterPro"/>
</dbReference>
<dbReference type="PANTHER" id="PTHR46082:SF6">
    <property type="entry name" value="AAA+ ATPASE DOMAIN-CONTAINING PROTEIN-RELATED"/>
    <property type="match status" value="1"/>
</dbReference>
<evidence type="ECO:0000313" key="4">
    <source>
        <dbReference type="Proteomes" id="UP001515480"/>
    </source>
</evidence>
<dbReference type="Proteomes" id="UP001515480">
    <property type="component" value="Unassembled WGS sequence"/>
</dbReference>
<dbReference type="SUPFAM" id="SSF48452">
    <property type="entry name" value="TPR-like"/>
    <property type="match status" value="1"/>
</dbReference>
<dbReference type="Gene3D" id="3.30.40.10">
    <property type="entry name" value="Zinc/RING finger domain, C3HC4 (zinc finger)"/>
    <property type="match status" value="1"/>
</dbReference>
<dbReference type="PROSITE" id="PS51186">
    <property type="entry name" value="GNAT"/>
    <property type="match status" value="1"/>
</dbReference>
<reference evidence="3 4" key="1">
    <citation type="journal article" date="2024" name="Science">
        <title>Giant polyketide synthase enzymes in the biosynthesis of giant marine polyether toxins.</title>
        <authorList>
            <person name="Fallon T.R."/>
            <person name="Shende V.V."/>
            <person name="Wierzbicki I.H."/>
            <person name="Pendleton A.L."/>
            <person name="Watervoot N.F."/>
            <person name="Auber R.P."/>
            <person name="Gonzalez D.J."/>
            <person name="Wisecaver J.H."/>
            <person name="Moore B.S."/>
        </authorList>
    </citation>
    <scope>NUCLEOTIDE SEQUENCE [LARGE SCALE GENOMIC DNA]</scope>
    <source>
        <strain evidence="3 4">12B1</strain>
    </source>
</reference>
<dbReference type="Gene3D" id="3.40.630.30">
    <property type="match status" value="1"/>
</dbReference>
<organism evidence="3 4">
    <name type="scientific">Prymnesium parvum</name>
    <name type="common">Toxic golden alga</name>
    <dbReference type="NCBI Taxonomy" id="97485"/>
    <lineage>
        <taxon>Eukaryota</taxon>
        <taxon>Haptista</taxon>
        <taxon>Haptophyta</taxon>
        <taxon>Prymnesiophyceae</taxon>
        <taxon>Prymnesiales</taxon>
        <taxon>Prymnesiaceae</taxon>
        <taxon>Prymnesium</taxon>
    </lineage>
</organism>
<dbReference type="InterPro" id="IPR000182">
    <property type="entry name" value="GNAT_dom"/>
</dbReference>
<dbReference type="InterPro" id="IPR011990">
    <property type="entry name" value="TPR-like_helical_dom_sf"/>
</dbReference>
<evidence type="ECO:0000256" key="1">
    <source>
        <dbReference type="SAM" id="MobiDB-lite"/>
    </source>
</evidence>
<dbReference type="EMBL" id="JBGBPQ010000003">
    <property type="protein sequence ID" value="KAL1526686.1"/>
    <property type="molecule type" value="Genomic_DNA"/>
</dbReference>
<sequence>MDALCLPLVGACPPPGEARLVSGATIAELQALARSNRSLCSERLKALGFNKLGARKRLELMLLAGDSLLAVHSRISSYHHLSIPPHDAHAPPRSPSTHGRRAHEDHAMPPATIGTTRQQAHAPSAAVAQVSPPLLAGVAIHAGAVPLHLRRAWLASERQPPHGHVSAEMTLVQSLCLGETAEEQDARCHLAASLVKRGVLRRRMQFGIRLDASSSSGDTEGCHEADGEAVSGAEGGWDRAVGCVEVLLVRCSLQPSPTDCSCRFCLSDDDEADLDEEATAAAVLLASADGRSLRVAQRGRLRKDVCACRGSVGCVHDGCLVEYMAATEWGGARCPTCKQRFVGPSALAIARIAARSTSEGEALMEQAELQALGALGAAHDEATALWEDGQFAQAVARFREVIQVVDAIPPPSCGTAESRRATQLQRDHLATSAAHNLGLALHSLGSHDDALEHICRALAGFEIAFGPRAPYSLKALHNVAMVTASAGYLSKAEEIYKLALLARCEVLGPDSPDTLKTACNRGLILHQMGRHEEAEQALADAERRARRVFGSRHPACLAIVHNRGLALSKLGPNRLNEAVGVVRKVLETRRDILGDAHPETLNTMSDLGLLMASDASSVNSTEARALLLKASQEAERTLGPSHPQTLRARARLHVLEHKSRGDGFALEAHKDDAPLRADIQAGEGEAVALLMHLYVSPSHRRCGIARAALRAVVQSAWAAQASKLVAVVATTNEPALHLLRDGGFSTVEELNIGNSPHSRLELCSPRPL</sequence>
<dbReference type="Pfam" id="PF00583">
    <property type="entry name" value="Acetyltransf_1"/>
    <property type="match status" value="1"/>
</dbReference>
<gene>
    <name evidence="3" type="ORF">AB1Y20_015388</name>
</gene>
<dbReference type="CDD" id="cd04301">
    <property type="entry name" value="NAT_SF"/>
    <property type="match status" value="1"/>
</dbReference>
<dbReference type="Pfam" id="PF13374">
    <property type="entry name" value="TPR_10"/>
    <property type="match status" value="2"/>
</dbReference>
<name>A0AB34JXL3_PRYPA</name>
<dbReference type="InterPro" id="IPR053137">
    <property type="entry name" value="NLR-like"/>
</dbReference>
<dbReference type="AlphaFoldDB" id="A0AB34JXL3"/>
<dbReference type="InterPro" id="IPR016181">
    <property type="entry name" value="Acyl_CoA_acyltransferase"/>
</dbReference>
<comment type="caution">
    <text evidence="3">The sequence shown here is derived from an EMBL/GenBank/DDBJ whole genome shotgun (WGS) entry which is preliminary data.</text>
</comment>
<feature type="domain" description="N-acetyltransferase" evidence="2">
    <location>
        <begin position="605"/>
        <end position="767"/>
    </location>
</feature>
<dbReference type="InterPro" id="IPR013083">
    <property type="entry name" value="Znf_RING/FYVE/PHD"/>
</dbReference>
<accession>A0AB34JXL3</accession>
<dbReference type="SUPFAM" id="SSF57850">
    <property type="entry name" value="RING/U-box"/>
    <property type="match status" value="1"/>
</dbReference>
<dbReference type="Gene3D" id="1.25.40.10">
    <property type="entry name" value="Tetratricopeptide repeat domain"/>
    <property type="match status" value="2"/>
</dbReference>
<proteinExistence type="predicted"/>
<feature type="region of interest" description="Disordered" evidence="1">
    <location>
        <begin position="82"/>
        <end position="109"/>
    </location>
</feature>
<evidence type="ECO:0000313" key="3">
    <source>
        <dbReference type="EMBL" id="KAL1526686.1"/>
    </source>
</evidence>
<dbReference type="PANTHER" id="PTHR46082">
    <property type="entry name" value="ATP/GTP-BINDING PROTEIN-RELATED"/>
    <property type="match status" value="1"/>
</dbReference>
<dbReference type="SUPFAM" id="SSF55729">
    <property type="entry name" value="Acyl-CoA N-acyltransferases (Nat)"/>
    <property type="match status" value="1"/>
</dbReference>
<protein>
    <recommendedName>
        <fullName evidence="2">N-acetyltransferase domain-containing protein</fullName>
    </recommendedName>
</protein>
<dbReference type="Pfam" id="PF13424">
    <property type="entry name" value="TPR_12"/>
    <property type="match status" value="1"/>
</dbReference>
<evidence type="ECO:0000259" key="2">
    <source>
        <dbReference type="PROSITE" id="PS51186"/>
    </source>
</evidence>
<keyword evidence="4" id="KW-1185">Reference proteome</keyword>